<reference evidence="6 7" key="1">
    <citation type="submission" date="2017-06" db="EMBL/GenBank/DDBJ databases">
        <authorList>
            <consortium name="Pathogen Informatics"/>
        </authorList>
    </citation>
    <scope>NUCLEOTIDE SEQUENCE [LARGE SCALE GENOMIC DNA]</scope>
    <source>
        <strain evidence="6 7">NCTC12148</strain>
    </source>
</reference>
<dbReference type="EMBL" id="LT906479">
    <property type="protein sequence ID" value="SNV99831.1"/>
    <property type="molecule type" value="Genomic_DNA"/>
</dbReference>
<feature type="transmembrane region" description="Helical" evidence="4">
    <location>
        <begin position="294"/>
        <end position="312"/>
    </location>
</feature>
<feature type="transmembrane region" description="Helical" evidence="4">
    <location>
        <begin position="351"/>
        <end position="375"/>
    </location>
</feature>
<evidence type="ECO:0000256" key="2">
    <source>
        <dbReference type="ARBA" id="ARBA00022989"/>
    </source>
</evidence>
<dbReference type="OrthoDB" id="3199327at2"/>
<feature type="transmembrane region" description="Helical" evidence="4">
    <location>
        <begin position="262"/>
        <end position="282"/>
    </location>
</feature>
<dbReference type="PROSITE" id="PS50850">
    <property type="entry name" value="MFS"/>
    <property type="match status" value="1"/>
</dbReference>
<organism evidence="6 7">
    <name type="scientific">Serratia ficaria</name>
    <dbReference type="NCBI Taxonomy" id="61651"/>
    <lineage>
        <taxon>Bacteria</taxon>
        <taxon>Pseudomonadati</taxon>
        <taxon>Pseudomonadota</taxon>
        <taxon>Gammaproteobacteria</taxon>
        <taxon>Enterobacterales</taxon>
        <taxon>Yersiniaceae</taxon>
        <taxon>Serratia</taxon>
    </lineage>
</organism>
<dbReference type="Proteomes" id="UP000215134">
    <property type="component" value="Chromosome 1"/>
</dbReference>
<dbReference type="SUPFAM" id="SSF103473">
    <property type="entry name" value="MFS general substrate transporter"/>
    <property type="match status" value="1"/>
</dbReference>
<dbReference type="PANTHER" id="PTHR11360">
    <property type="entry name" value="MONOCARBOXYLATE TRANSPORTER"/>
    <property type="match status" value="1"/>
</dbReference>
<feature type="transmembrane region" description="Helical" evidence="4">
    <location>
        <begin position="12"/>
        <end position="34"/>
    </location>
</feature>
<dbReference type="InterPro" id="IPR011701">
    <property type="entry name" value="MFS"/>
</dbReference>
<dbReference type="RefSeq" id="WP_061799146.1">
    <property type="nucleotide sequence ID" value="NZ_CABITV010000002.1"/>
</dbReference>
<dbReference type="STRING" id="1411141.GCA_001590885_03638"/>
<feature type="transmembrane region" description="Helical" evidence="4">
    <location>
        <begin position="169"/>
        <end position="187"/>
    </location>
</feature>
<dbReference type="PANTHER" id="PTHR11360:SF284">
    <property type="entry name" value="EG:103B4.3 PROTEIN-RELATED"/>
    <property type="match status" value="1"/>
</dbReference>
<name>A0A240BVH2_SERFI</name>
<dbReference type="InterPro" id="IPR036259">
    <property type="entry name" value="MFS_trans_sf"/>
</dbReference>
<sequence>MKNARQFRGWYMVGAVHILLALIFGAAYSFGAFFTALQSNFEAGRFSTASIFSLTALIYYLVGVFSGAWSDRTSVRTVTSVGILLLSLGFGASSLLSSSLMPFLIAFCVLVGLGVGLVYVPAISTIQRWFIIHRSSASGLALAGTGLGTLVGPVVAGVLMQHLSWQSTMQIYAGAIALLGLAAAACLQGQPEDVGQYPDGIRPVEIAYEQARPLNNSVTLREAIRRAQFWWFFTAIFFGSIGLFLALVHINPYAQQQGLDVTQANLLIGLIGVGNIGGRLVLGRIGDRMGAQRFLIVVTISLAVLCGLWGMAHSFTALVVFALLFGAANGGCIALYPAVVSTWFGTRNLGAILGALYVAVGLAAVAGGSVAGLLYDLYQSYMLSIVLAGVSALLSVAGIILAARFAPQAE</sequence>
<evidence type="ECO:0000313" key="6">
    <source>
        <dbReference type="EMBL" id="SNV99831.1"/>
    </source>
</evidence>
<dbReference type="Gene3D" id="1.20.1250.20">
    <property type="entry name" value="MFS general substrate transporter like domains"/>
    <property type="match status" value="2"/>
</dbReference>
<keyword evidence="1 4" id="KW-0812">Transmembrane</keyword>
<feature type="transmembrane region" description="Helical" evidence="4">
    <location>
        <begin position="229"/>
        <end position="250"/>
    </location>
</feature>
<dbReference type="AlphaFoldDB" id="A0A240BVH2"/>
<feature type="transmembrane region" description="Helical" evidence="4">
    <location>
        <begin position="77"/>
        <end position="96"/>
    </location>
</feature>
<dbReference type="GO" id="GO:0022857">
    <property type="term" value="F:transmembrane transporter activity"/>
    <property type="evidence" value="ECO:0007669"/>
    <property type="project" value="InterPro"/>
</dbReference>
<keyword evidence="2 4" id="KW-1133">Transmembrane helix</keyword>
<keyword evidence="3 4" id="KW-0472">Membrane</keyword>
<dbReference type="InterPro" id="IPR050327">
    <property type="entry name" value="Proton-linked_MCT"/>
</dbReference>
<feature type="transmembrane region" description="Helical" evidence="4">
    <location>
        <begin position="102"/>
        <end position="120"/>
    </location>
</feature>
<dbReference type="Pfam" id="PF07690">
    <property type="entry name" value="MFS_1"/>
    <property type="match status" value="1"/>
</dbReference>
<feature type="transmembrane region" description="Helical" evidence="4">
    <location>
        <begin position="46"/>
        <end position="65"/>
    </location>
</feature>
<evidence type="ECO:0000256" key="1">
    <source>
        <dbReference type="ARBA" id="ARBA00022692"/>
    </source>
</evidence>
<evidence type="ECO:0000259" key="5">
    <source>
        <dbReference type="PROSITE" id="PS50850"/>
    </source>
</evidence>
<dbReference type="GeneID" id="75027180"/>
<evidence type="ECO:0000256" key="3">
    <source>
        <dbReference type="ARBA" id="ARBA00023136"/>
    </source>
</evidence>
<accession>A0A240BVH2</accession>
<evidence type="ECO:0000313" key="7">
    <source>
        <dbReference type="Proteomes" id="UP000215134"/>
    </source>
</evidence>
<gene>
    <name evidence="6" type="primary">yhjX_1</name>
    <name evidence="6" type="ORF">SAMEA4384070_02020</name>
</gene>
<proteinExistence type="predicted"/>
<evidence type="ECO:0000256" key="4">
    <source>
        <dbReference type="SAM" id="Phobius"/>
    </source>
</evidence>
<feature type="transmembrane region" description="Helical" evidence="4">
    <location>
        <begin position="318"/>
        <end position="339"/>
    </location>
</feature>
<feature type="domain" description="Major facilitator superfamily (MFS) profile" evidence="5">
    <location>
        <begin position="1"/>
        <end position="410"/>
    </location>
</feature>
<protein>
    <submittedName>
        <fullName evidence="6">Inner membrane protein yhjX</fullName>
    </submittedName>
</protein>
<keyword evidence="7" id="KW-1185">Reference proteome</keyword>
<dbReference type="KEGG" id="sfj:SAMEA4384070_2020"/>
<dbReference type="InterPro" id="IPR020846">
    <property type="entry name" value="MFS_dom"/>
</dbReference>
<feature type="transmembrane region" description="Helical" evidence="4">
    <location>
        <begin position="381"/>
        <end position="403"/>
    </location>
</feature>
<feature type="transmembrane region" description="Helical" evidence="4">
    <location>
        <begin position="140"/>
        <end position="163"/>
    </location>
</feature>